<sequence length="453" mass="51575">MNDVNAAIQALVCRGDDDTWKKLLQEEQRDPQEIKNALLKFIPFAPSLDPLTYPVCAFVQLNPECAVDLWTKLLVFQHDLCNVSELRNWVVHAINLTQTSSTSLDDDVILAIVEACSLAIKTERRRHIAKRIHTFRATLAARVHGALPDREQSSILAHLDELAMHRGSYTTKSLVWAVDFARRYPQDRSPWSDPVVVERIKLLVCLYPELFKTMLHHWVGLKYISLSQSDNLLRHRPLLEDIMISAAHHPMLRRLESSKKHWQSQSLSVRYIDVEEPCSFSTWSSETLLSTATMDILMADMKAAAANCPPYGFDSVALALWALILHMRDHVETHRPQLSQALRLLFSSVLPADLNLEPSKLLAVLVLVAESRMGSWSLWSACPDLLTSVLVFMSKVYGDIDDEQMQWVVGMIVNCFIVQVPDIPQVLAKRAHLLPPNALQLYKQRLQLWRRAS</sequence>
<dbReference type="VEuPathDB" id="FungiDB:AeMF1_018524"/>
<protein>
    <submittedName>
        <fullName evidence="1">Uncharacterized protein</fullName>
    </submittedName>
</protein>
<dbReference type="AlphaFoldDB" id="A0A6G0XWB9"/>
<comment type="caution">
    <text evidence="1">The sequence shown here is derived from an EMBL/GenBank/DDBJ whole genome shotgun (WGS) entry which is preliminary data.</text>
</comment>
<organism evidence="1 2">
    <name type="scientific">Aphanomyces euteiches</name>
    <dbReference type="NCBI Taxonomy" id="100861"/>
    <lineage>
        <taxon>Eukaryota</taxon>
        <taxon>Sar</taxon>
        <taxon>Stramenopiles</taxon>
        <taxon>Oomycota</taxon>
        <taxon>Saprolegniomycetes</taxon>
        <taxon>Saprolegniales</taxon>
        <taxon>Verrucalvaceae</taxon>
        <taxon>Aphanomyces</taxon>
    </lineage>
</organism>
<dbReference type="Proteomes" id="UP000481153">
    <property type="component" value="Unassembled WGS sequence"/>
</dbReference>
<accession>A0A6G0XWB9</accession>
<evidence type="ECO:0000313" key="1">
    <source>
        <dbReference type="EMBL" id="KAF0744685.1"/>
    </source>
</evidence>
<reference evidence="1 2" key="1">
    <citation type="submission" date="2019-07" db="EMBL/GenBank/DDBJ databases">
        <title>Genomics analysis of Aphanomyces spp. identifies a new class of oomycete effector associated with host adaptation.</title>
        <authorList>
            <person name="Gaulin E."/>
        </authorList>
    </citation>
    <scope>NUCLEOTIDE SEQUENCE [LARGE SCALE GENOMIC DNA]</scope>
    <source>
        <strain evidence="1 2">ATCC 201684</strain>
    </source>
</reference>
<gene>
    <name evidence="1" type="ORF">Ae201684_001142</name>
</gene>
<dbReference type="EMBL" id="VJMJ01000009">
    <property type="protein sequence ID" value="KAF0744685.1"/>
    <property type="molecule type" value="Genomic_DNA"/>
</dbReference>
<keyword evidence="2" id="KW-1185">Reference proteome</keyword>
<name>A0A6G0XWB9_9STRA</name>
<proteinExistence type="predicted"/>
<evidence type="ECO:0000313" key="2">
    <source>
        <dbReference type="Proteomes" id="UP000481153"/>
    </source>
</evidence>